<sequence>MTHFVCTVEYRDPESGAMHHFVRELNAPDGDAASDAVTRTFLDEHGSRGGEPEIAEIVCRPDGNH</sequence>
<accession>A0A1H8Q5F9</accession>
<protein>
    <submittedName>
        <fullName evidence="1">Uncharacterized protein</fullName>
    </submittedName>
</protein>
<dbReference type="AlphaFoldDB" id="A0A1H8Q5F9"/>
<dbReference type="EMBL" id="FOEG01000001">
    <property type="protein sequence ID" value="SEO49306.1"/>
    <property type="molecule type" value="Genomic_DNA"/>
</dbReference>
<reference evidence="1 2" key="1">
    <citation type="submission" date="2016-10" db="EMBL/GenBank/DDBJ databases">
        <authorList>
            <person name="de Groot N.N."/>
        </authorList>
    </citation>
    <scope>NUCLEOTIDE SEQUENCE [LARGE SCALE GENOMIC DNA]</scope>
    <source>
        <strain evidence="1 2">CGMCC 1.6291</strain>
    </source>
</reference>
<keyword evidence="2" id="KW-1185">Reference proteome</keyword>
<evidence type="ECO:0000313" key="1">
    <source>
        <dbReference type="EMBL" id="SEO49306.1"/>
    </source>
</evidence>
<name>A0A1H8Q5F9_9GAMM</name>
<dbReference type="Proteomes" id="UP000199657">
    <property type="component" value="Unassembled WGS sequence"/>
</dbReference>
<organism evidence="1 2">
    <name type="scientific">Aquisalimonas asiatica</name>
    <dbReference type="NCBI Taxonomy" id="406100"/>
    <lineage>
        <taxon>Bacteria</taxon>
        <taxon>Pseudomonadati</taxon>
        <taxon>Pseudomonadota</taxon>
        <taxon>Gammaproteobacteria</taxon>
        <taxon>Chromatiales</taxon>
        <taxon>Ectothiorhodospiraceae</taxon>
        <taxon>Aquisalimonas</taxon>
    </lineage>
</organism>
<proteinExistence type="predicted"/>
<dbReference type="RefSeq" id="WP_091639410.1">
    <property type="nucleotide sequence ID" value="NZ_FOEG01000001.1"/>
</dbReference>
<gene>
    <name evidence="1" type="ORF">SAMN04488052_101357</name>
</gene>
<dbReference type="STRING" id="406100.SAMN04488052_101357"/>
<evidence type="ECO:0000313" key="2">
    <source>
        <dbReference type="Proteomes" id="UP000199657"/>
    </source>
</evidence>